<evidence type="ECO:0000313" key="5">
    <source>
        <dbReference type="WBParaSite" id="Pan_g4246.t1"/>
    </source>
</evidence>
<feature type="signal peptide" evidence="2">
    <location>
        <begin position="1"/>
        <end position="19"/>
    </location>
</feature>
<evidence type="ECO:0000256" key="1">
    <source>
        <dbReference type="SAM" id="MobiDB-lite"/>
    </source>
</evidence>
<dbReference type="Gene3D" id="3.40.390.10">
    <property type="entry name" value="Collagenase (Catalytic Domain)"/>
    <property type="match status" value="1"/>
</dbReference>
<dbReference type="Pfam" id="PF18885">
    <property type="entry name" value="DUF5648"/>
    <property type="match status" value="1"/>
</dbReference>
<feature type="compositionally biased region" description="Basic residues" evidence="1">
    <location>
        <begin position="188"/>
        <end position="197"/>
    </location>
</feature>
<reference evidence="5" key="2">
    <citation type="submission" date="2020-10" db="UniProtKB">
        <authorList>
            <consortium name="WormBaseParasite"/>
        </authorList>
    </citation>
    <scope>IDENTIFICATION</scope>
</reference>
<dbReference type="PANTHER" id="PTHR10127:SF850">
    <property type="entry name" value="METALLOENDOPEPTIDASE"/>
    <property type="match status" value="1"/>
</dbReference>
<accession>A0A7E4VX02</accession>
<dbReference type="Proteomes" id="UP000492821">
    <property type="component" value="Unassembled WGS sequence"/>
</dbReference>
<feature type="region of interest" description="Disordered" evidence="1">
    <location>
        <begin position="152"/>
        <end position="242"/>
    </location>
</feature>
<feature type="compositionally biased region" description="Low complexity" evidence="1">
    <location>
        <begin position="227"/>
        <end position="238"/>
    </location>
</feature>
<dbReference type="AlphaFoldDB" id="A0A7E4VX02"/>
<organism evidence="4 5">
    <name type="scientific">Panagrellus redivivus</name>
    <name type="common">Microworm</name>
    <dbReference type="NCBI Taxonomy" id="6233"/>
    <lineage>
        <taxon>Eukaryota</taxon>
        <taxon>Metazoa</taxon>
        <taxon>Ecdysozoa</taxon>
        <taxon>Nematoda</taxon>
        <taxon>Chromadorea</taxon>
        <taxon>Rhabditida</taxon>
        <taxon>Tylenchina</taxon>
        <taxon>Panagrolaimomorpha</taxon>
        <taxon>Panagrolaimoidea</taxon>
        <taxon>Panagrolaimidae</taxon>
        <taxon>Panagrellus</taxon>
    </lineage>
</organism>
<evidence type="ECO:0000256" key="2">
    <source>
        <dbReference type="SAM" id="SignalP"/>
    </source>
</evidence>
<name>A0A7E4VX02_PANRE</name>
<protein>
    <submittedName>
        <fullName evidence="5">DUF3707 domain-containing protein</fullName>
    </submittedName>
</protein>
<keyword evidence="2" id="KW-0732">Signal</keyword>
<feature type="chain" id="PRO_5028920329" evidence="2">
    <location>
        <begin position="20"/>
        <end position="432"/>
    </location>
</feature>
<evidence type="ECO:0000313" key="4">
    <source>
        <dbReference type="Proteomes" id="UP000492821"/>
    </source>
</evidence>
<dbReference type="PANTHER" id="PTHR10127">
    <property type="entry name" value="DISCOIDIN, CUB, EGF, LAMININ , AND ZINC METALLOPROTEASE DOMAIN CONTAINING"/>
    <property type="match status" value="1"/>
</dbReference>
<dbReference type="InterPro" id="IPR043708">
    <property type="entry name" value="DUF5648"/>
</dbReference>
<proteinExistence type="predicted"/>
<sequence>MVFLRIWIGFGLFLTCVSQYVWPNHRIPYEVDEALYRDQNQLYALLNAKSDLETRTCVSFMPRINGEYSYVLFADLGPHQLCWDLFSKGSGVLPVNVGRSCLSPFGKSKGVSTFSDCDIAYINVLYKCPGAETWLDTERCPRHGFRKVVPSGTIWGRRPTPAPSVANRSPWPSRKTTTTHWPNPTKATSRKTNHRPSTRSSSSSIPSTRASTTFVPSTRHETYETKPSPTTTRLPESTTTRELRPKLPISKIDGVADGKSTTICGSMCHYDGILSLFHRSVNNDFGISNHFYTEDRAEQGEMTAEGYTMLEDLAYLGQTPADSRCKCLKPLYRLFSDGRKDTLLTIEEDERRRAVSQLGFKFERIIGYCTSDPGCGAFMPLYRFFNFFANDHLYTTDQSEALQFKSNPLLGYGLERIECYLWQHNVSTDACE</sequence>
<dbReference type="InterPro" id="IPR024079">
    <property type="entry name" value="MetalloPept_cat_dom_sf"/>
</dbReference>
<dbReference type="GO" id="GO:0004222">
    <property type="term" value="F:metalloendopeptidase activity"/>
    <property type="evidence" value="ECO:0007669"/>
    <property type="project" value="TreeGrafter"/>
</dbReference>
<feature type="compositionally biased region" description="Polar residues" evidence="1">
    <location>
        <begin position="174"/>
        <end position="187"/>
    </location>
</feature>
<dbReference type="WBParaSite" id="Pan_g4246.t1">
    <property type="protein sequence ID" value="Pan_g4246.t1"/>
    <property type="gene ID" value="Pan_g4246"/>
</dbReference>
<feature type="compositionally biased region" description="Low complexity" evidence="1">
    <location>
        <begin position="198"/>
        <end position="213"/>
    </location>
</feature>
<evidence type="ECO:0000259" key="3">
    <source>
        <dbReference type="Pfam" id="PF18885"/>
    </source>
</evidence>
<keyword evidence="4" id="KW-1185">Reference proteome</keyword>
<feature type="domain" description="DUF5648" evidence="3">
    <location>
        <begin position="288"/>
        <end position="421"/>
    </location>
</feature>
<reference evidence="4" key="1">
    <citation type="journal article" date="2013" name="Genetics">
        <title>The draft genome and transcriptome of Panagrellus redivivus are shaped by the harsh demands of a free-living lifestyle.</title>
        <authorList>
            <person name="Srinivasan J."/>
            <person name="Dillman A.R."/>
            <person name="Macchietto M.G."/>
            <person name="Heikkinen L."/>
            <person name="Lakso M."/>
            <person name="Fracchia K.M."/>
            <person name="Antoshechkin I."/>
            <person name="Mortazavi A."/>
            <person name="Wong G."/>
            <person name="Sternberg P.W."/>
        </authorList>
    </citation>
    <scope>NUCLEOTIDE SEQUENCE [LARGE SCALE GENOMIC DNA]</scope>
    <source>
        <strain evidence="4">MT8872</strain>
    </source>
</reference>